<dbReference type="EMBL" id="JBHRXZ010000017">
    <property type="protein sequence ID" value="MFC3607493.1"/>
    <property type="molecule type" value="Genomic_DNA"/>
</dbReference>
<comment type="caution">
    <text evidence="1">The sequence shown here is derived from an EMBL/GenBank/DDBJ whole genome shotgun (WGS) entry which is preliminary data.</text>
</comment>
<evidence type="ECO:0000313" key="1">
    <source>
        <dbReference type="EMBL" id="MFC3607493.1"/>
    </source>
</evidence>
<sequence length="169" mass="18382">LKPEELNWLLMAGSIAGNKWESVGSRFVREDESFSKTKNDGVRGGGNRGNIMIGLPFDVMDIALGYQGLPDASVRDYLSALGTENALSTGHSLGTLTNIYLGSNGLTDQVYLYSIPFGAVAPPNAGVMIGSWDLVNGGWAGKLLNWDAEVVPLKPWEHGFENYKRYIKD</sequence>
<organism evidence="1 2">
    <name type="scientific">Stutzerimonas tarimensis</name>
    <dbReference type="NCBI Taxonomy" id="1507735"/>
    <lineage>
        <taxon>Bacteria</taxon>
        <taxon>Pseudomonadati</taxon>
        <taxon>Pseudomonadota</taxon>
        <taxon>Gammaproteobacteria</taxon>
        <taxon>Pseudomonadales</taxon>
        <taxon>Pseudomonadaceae</taxon>
        <taxon>Stutzerimonas</taxon>
    </lineage>
</organism>
<accession>A0ABV7T7P2</accession>
<dbReference type="Proteomes" id="UP001595630">
    <property type="component" value="Unassembled WGS sequence"/>
</dbReference>
<dbReference type="RefSeq" id="WP_386362757.1">
    <property type="nucleotide sequence ID" value="NZ_JBHRXZ010000017.1"/>
</dbReference>
<evidence type="ECO:0000313" key="2">
    <source>
        <dbReference type="Proteomes" id="UP001595630"/>
    </source>
</evidence>
<feature type="non-terminal residue" evidence="1">
    <location>
        <position position="1"/>
    </location>
</feature>
<keyword evidence="2" id="KW-1185">Reference proteome</keyword>
<proteinExistence type="predicted"/>
<name>A0ABV7T7P2_9GAMM</name>
<reference evidence="2" key="1">
    <citation type="journal article" date="2019" name="Int. J. Syst. Evol. Microbiol.">
        <title>The Global Catalogue of Microorganisms (GCM) 10K type strain sequencing project: providing services to taxonomists for standard genome sequencing and annotation.</title>
        <authorList>
            <consortium name="The Broad Institute Genomics Platform"/>
            <consortium name="The Broad Institute Genome Sequencing Center for Infectious Disease"/>
            <person name="Wu L."/>
            <person name="Ma J."/>
        </authorList>
    </citation>
    <scope>NUCLEOTIDE SEQUENCE [LARGE SCALE GENOMIC DNA]</scope>
    <source>
        <strain evidence="2">KCTC 42447</strain>
    </source>
</reference>
<gene>
    <name evidence="1" type="ORF">ACFOMF_06865</name>
</gene>
<evidence type="ECO:0008006" key="3">
    <source>
        <dbReference type="Google" id="ProtNLM"/>
    </source>
</evidence>
<protein>
    <recommendedName>
        <fullName evidence="3">Alpha/beta hydrolase</fullName>
    </recommendedName>
</protein>